<evidence type="ECO:0000256" key="1">
    <source>
        <dbReference type="SAM" id="SignalP"/>
    </source>
</evidence>
<organism evidence="2 3">
    <name type="scientific">Ustilago trichophora</name>
    <dbReference type="NCBI Taxonomy" id="86804"/>
    <lineage>
        <taxon>Eukaryota</taxon>
        <taxon>Fungi</taxon>
        <taxon>Dikarya</taxon>
        <taxon>Basidiomycota</taxon>
        <taxon>Ustilaginomycotina</taxon>
        <taxon>Ustilaginomycetes</taxon>
        <taxon>Ustilaginales</taxon>
        <taxon>Ustilaginaceae</taxon>
        <taxon>Ustilago</taxon>
    </lineage>
</organism>
<evidence type="ECO:0000313" key="2">
    <source>
        <dbReference type="EMBL" id="SPO29252.1"/>
    </source>
</evidence>
<sequence>MTRSYLLYFSVLFLWILACQAAPPRPPEIGVVLGSSYVPVHHPSQVNDRSAQLTRDTTALIERTLRLPRYSLSPAYSYDKHRDLQNVFDHLQHSDSRYLKVDEGRGYTLYVSPALMHREGQQRTEKGIVMLNVHQRGKIIPMGFAQEQLPAGASGSMSFWDRLVSEARETPSQLVSKHGALFF</sequence>
<accession>A0A5C3EFP4</accession>
<dbReference type="PROSITE" id="PS51257">
    <property type="entry name" value="PROKAR_LIPOPROTEIN"/>
    <property type="match status" value="1"/>
</dbReference>
<feature type="chain" id="PRO_5022767005" evidence="1">
    <location>
        <begin position="22"/>
        <end position="183"/>
    </location>
</feature>
<proteinExistence type="predicted"/>
<feature type="signal peptide" evidence="1">
    <location>
        <begin position="1"/>
        <end position="21"/>
    </location>
</feature>
<dbReference type="EMBL" id="OOIN01000027">
    <property type="protein sequence ID" value="SPO29252.1"/>
    <property type="molecule type" value="Genomic_DNA"/>
</dbReference>
<gene>
    <name evidence="2" type="ORF">UTRI_06201</name>
</gene>
<evidence type="ECO:0000313" key="3">
    <source>
        <dbReference type="Proteomes" id="UP000324022"/>
    </source>
</evidence>
<dbReference type="AlphaFoldDB" id="A0A5C3EFP4"/>
<keyword evidence="3" id="KW-1185">Reference proteome</keyword>
<reference evidence="2 3" key="1">
    <citation type="submission" date="2018-03" db="EMBL/GenBank/DDBJ databases">
        <authorList>
            <person name="Guldener U."/>
        </authorList>
    </citation>
    <scope>NUCLEOTIDE SEQUENCE [LARGE SCALE GENOMIC DNA]</scope>
    <source>
        <strain evidence="2 3">NBRC100155</strain>
    </source>
</reference>
<dbReference type="Proteomes" id="UP000324022">
    <property type="component" value="Unassembled WGS sequence"/>
</dbReference>
<protein>
    <submittedName>
        <fullName evidence="2">Uncharacterized protein</fullName>
    </submittedName>
</protein>
<keyword evidence="1" id="KW-0732">Signal</keyword>
<name>A0A5C3EFP4_9BASI</name>